<proteinExistence type="predicted"/>
<accession>A0A6J5UST2</accession>
<sequence>MAFKLSIFMLCVAALMLVLLQANQASTVETSALQQQENYQPYGTTQGSLRPQGIQGKFGRVGTEMVLSYSVLNRPLPSSLMSADRGALLGARPQRTRSLVCFSAKSVVQSACVFLLEHMETSKFALATTTGRPREEDQNAPN</sequence>
<evidence type="ECO:0000256" key="1">
    <source>
        <dbReference type="SAM" id="SignalP"/>
    </source>
</evidence>
<dbReference type="Proteomes" id="UP000507222">
    <property type="component" value="Unassembled WGS sequence"/>
</dbReference>
<protein>
    <submittedName>
        <fullName evidence="2">Uncharacterized protein</fullName>
    </submittedName>
</protein>
<gene>
    <name evidence="2" type="ORF">CURHAP_LOCUS29053</name>
</gene>
<evidence type="ECO:0000313" key="2">
    <source>
        <dbReference type="EMBL" id="CAB4278334.1"/>
    </source>
</evidence>
<dbReference type="AlphaFoldDB" id="A0A6J5UST2"/>
<reference evidence="2 3" key="1">
    <citation type="submission" date="2020-05" db="EMBL/GenBank/DDBJ databases">
        <authorList>
            <person name="Campoy J."/>
            <person name="Schneeberger K."/>
            <person name="Spophaly S."/>
        </authorList>
    </citation>
    <scope>NUCLEOTIDE SEQUENCE [LARGE SCALE GENOMIC DNA]</scope>
    <source>
        <strain evidence="2">PruArmRojPasFocal</strain>
    </source>
</reference>
<feature type="signal peptide" evidence="1">
    <location>
        <begin position="1"/>
        <end position="25"/>
    </location>
</feature>
<name>A0A6J5UST2_PRUAR</name>
<evidence type="ECO:0000313" key="3">
    <source>
        <dbReference type="Proteomes" id="UP000507222"/>
    </source>
</evidence>
<keyword evidence="1" id="KW-0732">Signal</keyword>
<organism evidence="2 3">
    <name type="scientific">Prunus armeniaca</name>
    <name type="common">Apricot</name>
    <name type="synonym">Armeniaca vulgaris</name>
    <dbReference type="NCBI Taxonomy" id="36596"/>
    <lineage>
        <taxon>Eukaryota</taxon>
        <taxon>Viridiplantae</taxon>
        <taxon>Streptophyta</taxon>
        <taxon>Embryophyta</taxon>
        <taxon>Tracheophyta</taxon>
        <taxon>Spermatophyta</taxon>
        <taxon>Magnoliopsida</taxon>
        <taxon>eudicotyledons</taxon>
        <taxon>Gunneridae</taxon>
        <taxon>Pentapetalae</taxon>
        <taxon>rosids</taxon>
        <taxon>fabids</taxon>
        <taxon>Rosales</taxon>
        <taxon>Rosaceae</taxon>
        <taxon>Amygdaloideae</taxon>
        <taxon>Amygdaleae</taxon>
        <taxon>Prunus</taxon>
    </lineage>
</organism>
<feature type="chain" id="PRO_5026689009" evidence="1">
    <location>
        <begin position="26"/>
        <end position="142"/>
    </location>
</feature>
<dbReference type="EMBL" id="CAEKDK010000004">
    <property type="protein sequence ID" value="CAB4278334.1"/>
    <property type="molecule type" value="Genomic_DNA"/>
</dbReference>